<feature type="region of interest" description="Disordered" evidence="1">
    <location>
        <begin position="1"/>
        <end position="32"/>
    </location>
</feature>
<organism evidence="3 4">
    <name type="scientific">Streptomonospora wellingtoniae</name>
    <dbReference type="NCBI Taxonomy" id="3075544"/>
    <lineage>
        <taxon>Bacteria</taxon>
        <taxon>Bacillati</taxon>
        <taxon>Actinomycetota</taxon>
        <taxon>Actinomycetes</taxon>
        <taxon>Streptosporangiales</taxon>
        <taxon>Nocardiopsidaceae</taxon>
        <taxon>Streptomonospora</taxon>
    </lineage>
</organism>
<dbReference type="InterPro" id="IPR004843">
    <property type="entry name" value="Calcineurin-like_PHP"/>
</dbReference>
<evidence type="ECO:0000259" key="2">
    <source>
        <dbReference type="Pfam" id="PF00149"/>
    </source>
</evidence>
<evidence type="ECO:0000313" key="4">
    <source>
        <dbReference type="Proteomes" id="UP001183226"/>
    </source>
</evidence>
<dbReference type="CDD" id="cd00838">
    <property type="entry name" value="MPP_superfamily"/>
    <property type="match status" value="1"/>
</dbReference>
<dbReference type="PANTHER" id="PTHR36492:SF2">
    <property type="entry name" value="[ACYL-CARRIER-PROTEIN] PHOSPHODIESTERASE PPTH"/>
    <property type="match status" value="1"/>
</dbReference>
<dbReference type="InterPro" id="IPR029052">
    <property type="entry name" value="Metallo-depent_PP-like"/>
</dbReference>
<dbReference type="SUPFAM" id="SSF56300">
    <property type="entry name" value="Metallo-dependent phosphatases"/>
    <property type="match status" value="1"/>
</dbReference>
<feature type="domain" description="Calcineurin-like phosphoesterase" evidence="2">
    <location>
        <begin position="37"/>
        <end position="268"/>
    </location>
</feature>
<sequence>MTADEPNRAWEGRGPMPGPNAADGPAGAAAPAGEPHLLAISDLHVSHSGNRGVLEGLHPATDGDWLIVAGDVAETPAAVEEALRMLRGRFAEVVWVPGNHELWTTPRDPLQLRGVERYEQLVDICRGLGVHTPEDPFPVWRGAGGPVTVVPLFTLYDYTFHPPGTSTKEDGLAYARSTGVVCTDEFMLHPDPYPSLDEWCRARLEYSERRLASVDGPTVLVNHYPLVREPTDVLHYPEFAQWCGSVHTAGWHVKYDAAAVVYGHLHIPRTTYHDGVRFQEVSVGYPREWRRRPIPDNRLYQVFPAPTVA</sequence>
<dbReference type="PANTHER" id="PTHR36492">
    <property type="match status" value="1"/>
</dbReference>
<dbReference type="EMBL" id="JAVREK010000001">
    <property type="protein sequence ID" value="MDT0300765.1"/>
    <property type="molecule type" value="Genomic_DNA"/>
</dbReference>
<proteinExistence type="predicted"/>
<dbReference type="InterPro" id="IPR052963">
    <property type="entry name" value="Pantetheine_PDE"/>
</dbReference>
<evidence type="ECO:0000256" key="1">
    <source>
        <dbReference type="SAM" id="MobiDB-lite"/>
    </source>
</evidence>
<gene>
    <name evidence="3" type="ORF">RM446_01390</name>
</gene>
<reference evidence="4" key="1">
    <citation type="submission" date="2023-07" db="EMBL/GenBank/DDBJ databases">
        <title>30 novel species of actinomycetes from the DSMZ collection.</title>
        <authorList>
            <person name="Nouioui I."/>
        </authorList>
    </citation>
    <scope>NUCLEOTIDE SEQUENCE [LARGE SCALE GENOMIC DNA]</scope>
    <source>
        <strain evidence="4">DSM 45055</strain>
    </source>
</reference>
<name>A0ABU2KND4_9ACTN</name>
<feature type="compositionally biased region" description="Basic and acidic residues" evidence="1">
    <location>
        <begin position="1"/>
        <end position="11"/>
    </location>
</feature>
<dbReference type="Proteomes" id="UP001183226">
    <property type="component" value="Unassembled WGS sequence"/>
</dbReference>
<keyword evidence="4" id="KW-1185">Reference proteome</keyword>
<dbReference type="Pfam" id="PF00149">
    <property type="entry name" value="Metallophos"/>
    <property type="match status" value="1"/>
</dbReference>
<accession>A0ABU2KND4</accession>
<dbReference type="RefSeq" id="WP_311543189.1">
    <property type="nucleotide sequence ID" value="NZ_JAVREK010000001.1"/>
</dbReference>
<dbReference type="Gene3D" id="3.60.21.10">
    <property type="match status" value="1"/>
</dbReference>
<comment type="caution">
    <text evidence="3">The sequence shown here is derived from an EMBL/GenBank/DDBJ whole genome shotgun (WGS) entry which is preliminary data.</text>
</comment>
<evidence type="ECO:0000313" key="3">
    <source>
        <dbReference type="EMBL" id="MDT0300765.1"/>
    </source>
</evidence>
<protein>
    <submittedName>
        <fullName evidence="3">Metallophosphoesterase</fullName>
    </submittedName>
</protein>
<feature type="compositionally biased region" description="Low complexity" evidence="1">
    <location>
        <begin position="19"/>
        <end position="32"/>
    </location>
</feature>